<dbReference type="OrthoDB" id="9770183at2"/>
<accession>A0A517PER4</accession>
<dbReference type="EC" id="3.1.1.-" evidence="2"/>
<protein>
    <submittedName>
        <fullName evidence="2">Esterase EstB</fullName>
        <ecNumber evidence="2">3.1.1.-</ecNumber>
    </submittedName>
</protein>
<dbReference type="InterPro" id="IPR001466">
    <property type="entry name" value="Beta-lactam-related"/>
</dbReference>
<gene>
    <name evidence="2" type="primary">estB_3</name>
    <name evidence="2" type="ORF">CA12_40070</name>
</gene>
<dbReference type="EMBL" id="CP036265">
    <property type="protein sequence ID" value="QDT17871.1"/>
    <property type="molecule type" value="Genomic_DNA"/>
</dbReference>
<reference evidence="2 3" key="1">
    <citation type="submission" date="2019-02" db="EMBL/GenBank/DDBJ databases">
        <title>Deep-cultivation of Planctomycetes and their phenomic and genomic characterization uncovers novel biology.</title>
        <authorList>
            <person name="Wiegand S."/>
            <person name="Jogler M."/>
            <person name="Boedeker C."/>
            <person name="Pinto D."/>
            <person name="Vollmers J."/>
            <person name="Rivas-Marin E."/>
            <person name="Kohn T."/>
            <person name="Peeters S.H."/>
            <person name="Heuer A."/>
            <person name="Rast P."/>
            <person name="Oberbeckmann S."/>
            <person name="Bunk B."/>
            <person name="Jeske O."/>
            <person name="Meyerdierks A."/>
            <person name="Storesund J.E."/>
            <person name="Kallscheuer N."/>
            <person name="Luecker S."/>
            <person name="Lage O.M."/>
            <person name="Pohl T."/>
            <person name="Merkel B.J."/>
            <person name="Hornburger P."/>
            <person name="Mueller R.-W."/>
            <person name="Bruemmer F."/>
            <person name="Labrenz M."/>
            <person name="Spormann A.M."/>
            <person name="Op den Camp H."/>
            <person name="Overmann J."/>
            <person name="Amann R."/>
            <person name="Jetten M.S.M."/>
            <person name="Mascher T."/>
            <person name="Medema M.H."/>
            <person name="Devos D.P."/>
            <person name="Kaster A.-K."/>
            <person name="Ovreas L."/>
            <person name="Rohde M."/>
            <person name="Galperin M.Y."/>
            <person name="Jogler C."/>
        </authorList>
    </citation>
    <scope>NUCLEOTIDE SEQUENCE [LARGE SCALE GENOMIC DNA]</scope>
    <source>
        <strain evidence="2 3">CA12</strain>
    </source>
</reference>
<keyword evidence="2" id="KW-0378">Hydrolase</keyword>
<proteinExistence type="predicted"/>
<dbReference type="InterPro" id="IPR050789">
    <property type="entry name" value="Diverse_Enzym_Activities"/>
</dbReference>
<dbReference type="SUPFAM" id="SSF56601">
    <property type="entry name" value="beta-lactamase/transpeptidase-like"/>
    <property type="match status" value="1"/>
</dbReference>
<name>A0A517PER4_9PLAN</name>
<organism evidence="2 3">
    <name type="scientific">Alienimonas californiensis</name>
    <dbReference type="NCBI Taxonomy" id="2527989"/>
    <lineage>
        <taxon>Bacteria</taxon>
        <taxon>Pseudomonadati</taxon>
        <taxon>Planctomycetota</taxon>
        <taxon>Planctomycetia</taxon>
        <taxon>Planctomycetales</taxon>
        <taxon>Planctomycetaceae</taxon>
        <taxon>Alienimonas</taxon>
    </lineage>
</organism>
<evidence type="ECO:0000259" key="1">
    <source>
        <dbReference type="Pfam" id="PF00144"/>
    </source>
</evidence>
<dbReference type="PANTHER" id="PTHR43283">
    <property type="entry name" value="BETA-LACTAMASE-RELATED"/>
    <property type="match status" value="1"/>
</dbReference>
<dbReference type="PANTHER" id="PTHR43283:SF3">
    <property type="entry name" value="BETA-LACTAMASE FAMILY PROTEIN (AFU_ORTHOLOGUE AFUA_5G07500)"/>
    <property type="match status" value="1"/>
</dbReference>
<sequence length="375" mass="41149">MSLDALPQTRAVLEQGRADGLHHGVQLFVQYRGEILCDAATGEARPGEPLTADHLMLWLSAGKPVTAAAIVKLCDGRGGQPYPKIALDDPVTRHLPEFGKGNGERRRITVRHLLTHTAGLPNADPAYPEVDWDESVRRICDAPLEDDWIVGRTAGYHPKSSWFLLGEIVNRVTGEPMIAWIERALLSPACLEGLRFQFAAEELESLRQRLAPMYRRQGRELVDAEMSTDAHLTRTSPGSSLRATARNVGDFYAAIDESRAYCDFPLFSETAAEAMTARHRVGEFDRTLGHVVDFGLGVIVDSNRYGADTVPYGFGPHCSPRTFGHGGSQSSMAFCDPENDLVVAWATNGMCGEPKHQRRNRAINAAIYEDLGLAG</sequence>
<dbReference type="Proteomes" id="UP000318741">
    <property type="component" value="Chromosome"/>
</dbReference>
<dbReference type="RefSeq" id="WP_145360866.1">
    <property type="nucleotide sequence ID" value="NZ_CP036265.1"/>
</dbReference>
<dbReference type="GO" id="GO:0016787">
    <property type="term" value="F:hydrolase activity"/>
    <property type="evidence" value="ECO:0007669"/>
    <property type="project" value="UniProtKB-KW"/>
</dbReference>
<dbReference type="KEGG" id="acaf:CA12_40070"/>
<keyword evidence="3" id="KW-1185">Reference proteome</keyword>
<evidence type="ECO:0000313" key="3">
    <source>
        <dbReference type="Proteomes" id="UP000318741"/>
    </source>
</evidence>
<dbReference type="Gene3D" id="3.40.710.10">
    <property type="entry name" value="DD-peptidase/beta-lactamase superfamily"/>
    <property type="match status" value="1"/>
</dbReference>
<feature type="domain" description="Beta-lactamase-related" evidence="1">
    <location>
        <begin position="10"/>
        <end position="365"/>
    </location>
</feature>
<evidence type="ECO:0000313" key="2">
    <source>
        <dbReference type="EMBL" id="QDT17871.1"/>
    </source>
</evidence>
<dbReference type="InterPro" id="IPR012338">
    <property type="entry name" value="Beta-lactam/transpept-like"/>
</dbReference>
<dbReference type="Pfam" id="PF00144">
    <property type="entry name" value="Beta-lactamase"/>
    <property type="match status" value="1"/>
</dbReference>
<dbReference type="AlphaFoldDB" id="A0A517PER4"/>